<proteinExistence type="predicted"/>
<feature type="transmembrane region" description="Helical" evidence="1">
    <location>
        <begin position="83"/>
        <end position="102"/>
    </location>
</feature>
<keyword evidence="1" id="KW-0472">Membrane</keyword>
<dbReference type="RefSeq" id="WP_317016463.1">
    <property type="nucleotide sequence ID" value="NZ_CP136511.1"/>
</dbReference>
<keyword evidence="1" id="KW-1133">Transmembrane helix</keyword>
<name>A0ABZ0EBF6_9BURK</name>
<keyword evidence="1" id="KW-0812">Transmembrane</keyword>
<dbReference type="PANTHER" id="PTHR37314">
    <property type="entry name" value="SLR0142 PROTEIN"/>
    <property type="match status" value="1"/>
</dbReference>
<accession>A0ABZ0EBF6</accession>
<feature type="transmembrane region" description="Helical" evidence="1">
    <location>
        <begin position="7"/>
        <end position="29"/>
    </location>
</feature>
<organism evidence="2 3">
    <name type="scientific">Paraburkholderia kirstenboschensis</name>
    <dbReference type="NCBI Taxonomy" id="1245436"/>
    <lineage>
        <taxon>Bacteria</taxon>
        <taxon>Pseudomonadati</taxon>
        <taxon>Pseudomonadota</taxon>
        <taxon>Betaproteobacteria</taxon>
        <taxon>Burkholderiales</taxon>
        <taxon>Burkholderiaceae</taxon>
        <taxon>Paraburkholderia</taxon>
    </lineage>
</organism>
<keyword evidence="3" id="KW-1185">Reference proteome</keyword>
<dbReference type="PANTHER" id="PTHR37314:SF5">
    <property type="entry name" value="SLR0142 PROTEIN"/>
    <property type="match status" value="1"/>
</dbReference>
<evidence type="ECO:0000256" key="1">
    <source>
        <dbReference type="SAM" id="Phobius"/>
    </source>
</evidence>
<sequence length="230" mass="23448">MKYADSAPAAVAGYVATLSFVALFGLFTAHVTGNFVLTGAAAAGFGQGVVMKLMAFPAFSAGVVLSSVIVTATRSWGSSRGAVLLYGVQALLLGFCLAGVGVTPVVSASSVPAVACGMIRAAAMGVHNAHGRLIARAGVPNTVMTGKVTQSVLDALELVSSEVTAEVKSAARARLGKTLHAVACFGAGALAYRYVMFWALLMPFAVLVWLAAVDRDEPGLTDRAAGTKPR</sequence>
<feature type="transmembrane region" description="Helical" evidence="1">
    <location>
        <begin position="49"/>
        <end position="71"/>
    </location>
</feature>
<dbReference type="EMBL" id="CP136511">
    <property type="protein sequence ID" value="WOD14548.1"/>
    <property type="molecule type" value="Genomic_DNA"/>
</dbReference>
<dbReference type="InterPro" id="IPR010699">
    <property type="entry name" value="DUF1275"/>
</dbReference>
<protein>
    <submittedName>
        <fullName evidence="2">YoaK family protein</fullName>
    </submittedName>
</protein>
<evidence type="ECO:0000313" key="3">
    <source>
        <dbReference type="Proteomes" id="UP001302652"/>
    </source>
</evidence>
<evidence type="ECO:0000313" key="2">
    <source>
        <dbReference type="EMBL" id="WOD14548.1"/>
    </source>
</evidence>
<dbReference type="Pfam" id="PF06912">
    <property type="entry name" value="DUF1275"/>
    <property type="match status" value="1"/>
</dbReference>
<dbReference type="Proteomes" id="UP001302652">
    <property type="component" value="Chromosome 3"/>
</dbReference>
<reference evidence="2 3" key="1">
    <citation type="submission" date="2023-10" db="EMBL/GenBank/DDBJ databases">
        <title>Surface-active antibiotics is a multifunctional adaptation for post-fire microbes.</title>
        <authorList>
            <person name="Liu M.D."/>
            <person name="Du Y."/>
            <person name="Koupaei S.K."/>
            <person name="Kim N.R."/>
            <person name="Zhang W."/>
            <person name="Traxler M.F."/>
        </authorList>
    </citation>
    <scope>NUCLEOTIDE SEQUENCE [LARGE SCALE GENOMIC DNA]</scope>
    <source>
        <strain evidence="2 3">F3</strain>
    </source>
</reference>
<gene>
    <name evidence="2" type="ORF">RW095_03665</name>
</gene>
<feature type="transmembrane region" description="Helical" evidence="1">
    <location>
        <begin position="195"/>
        <end position="213"/>
    </location>
</feature>